<keyword evidence="3" id="KW-0418">Kinase</keyword>
<evidence type="ECO:0000313" key="4">
    <source>
        <dbReference type="Proteomes" id="UP000478052"/>
    </source>
</evidence>
<feature type="region of interest" description="Disordered" evidence="1">
    <location>
        <begin position="223"/>
        <end position="262"/>
    </location>
</feature>
<dbReference type="InterPro" id="IPR005162">
    <property type="entry name" value="Retrotrans_gag_dom"/>
</dbReference>
<dbReference type="Pfam" id="PF03732">
    <property type="entry name" value="Retrotrans_gag"/>
    <property type="match status" value="1"/>
</dbReference>
<dbReference type="AlphaFoldDB" id="A0A6G0VZV2"/>
<evidence type="ECO:0000256" key="1">
    <source>
        <dbReference type="SAM" id="MobiDB-lite"/>
    </source>
</evidence>
<gene>
    <name evidence="3" type="ORF">FWK35_00030157</name>
</gene>
<proteinExistence type="predicted"/>
<evidence type="ECO:0000259" key="2">
    <source>
        <dbReference type="Pfam" id="PF03732"/>
    </source>
</evidence>
<organism evidence="3 4">
    <name type="scientific">Aphis craccivora</name>
    <name type="common">Cowpea aphid</name>
    <dbReference type="NCBI Taxonomy" id="307492"/>
    <lineage>
        <taxon>Eukaryota</taxon>
        <taxon>Metazoa</taxon>
        <taxon>Ecdysozoa</taxon>
        <taxon>Arthropoda</taxon>
        <taxon>Hexapoda</taxon>
        <taxon>Insecta</taxon>
        <taxon>Pterygota</taxon>
        <taxon>Neoptera</taxon>
        <taxon>Paraneoptera</taxon>
        <taxon>Hemiptera</taxon>
        <taxon>Sternorrhyncha</taxon>
        <taxon>Aphidomorpha</taxon>
        <taxon>Aphidoidea</taxon>
        <taxon>Aphididae</taxon>
        <taxon>Aphidini</taxon>
        <taxon>Aphis</taxon>
        <taxon>Aphis</taxon>
    </lineage>
</organism>
<keyword evidence="4" id="KW-1185">Reference proteome</keyword>
<dbReference type="EMBL" id="VUJU01009966">
    <property type="protein sequence ID" value="KAF0716613.1"/>
    <property type="molecule type" value="Genomic_DNA"/>
</dbReference>
<accession>A0A6G0VZV2</accession>
<feature type="domain" description="Retrotransposon gag" evidence="2">
    <location>
        <begin position="56"/>
        <end position="130"/>
    </location>
</feature>
<dbReference type="OrthoDB" id="10037266at2759"/>
<evidence type="ECO:0000313" key="3">
    <source>
        <dbReference type="EMBL" id="KAF0716613.1"/>
    </source>
</evidence>
<comment type="caution">
    <text evidence="3">The sequence shown here is derived from an EMBL/GenBank/DDBJ whole genome shotgun (WGS) entry which is preliminary data.</text>
</comment>
<name>A0A6G0VZV2_APHCR</name>
<keyword evidence="3" id="KW-0808">Transferase</keyword>
<protein>
    <submittedName>
        <fullName evidence="3">Serine/threonine-protein kinase fray2-like</fullName>
    </submittedName>
</protein>
<dbReference type="GO" id="GO:0016301">
    <property type="term" value="F:kinase activity"/>
    <property type="evidence" value="ECO:0007669"/>
    <property type="project" value="UniProtKB-KW"/>
</dbReference>
<reference evidence="3 4" key="1">
    <citation type="submission" date="2019-08" db="EMBL/GenBank/DDBJ databases">
        <title>Whole genome of Aphis craccivora.</title>
        <authorList>
            <person name="Voronova N.V."/>
            <person name="Shulinski R.S."/>
            <person name="Bandarenka Y.V."/>
            <person name="Zhorov D.G."/>
            <person name="Warner D."/>
        </authorList>
    </citation>
    <scope>NUCLEOTIDE SEQUENCE [LARGE SCALE GENOMIC DNA]</scope>
    <source>
        <strain evidence="3">180601</strain>
        <tissue evidence="3">Whole Body</tissue>
    </source>
</reference>
<feature type="compositionally biased region" description="Basic and acidic residues" evidence="1">
    <location>
        <begin position="223"/>
        <end position="254"/>
    </location>
</feature>
<sequence>MYVLPYFENTTVTLKDNNTNVNKGNKISNTPPLPILNNPKMFNQNSANKYMVIKPENTANTFLENLENIKKDWTWNNLKGEFLNEFQPKGYSILLKNKLENRRQENLESTTSYVTDIENLMNSRDQNLNEYSKILNEQVLQLNKKTSEKAVIEIAELKSELTERDREFKREINKLSDEIKKMSLFSTIQNKSVNFEDDKYEKVNNSNYSRYDGRGSNYERVINDQGHKRDYRDKSPYPRSENRRNRESSIDRRYNRQITIQR</sequence>
<dbReference type="Proteomes" id="UP000478052">
    <property type="component" value="Unassembled WGS sequence"/>
</dbReference>